<evidence type="ECO:0000313" key="3">
    <source>
        <dbReference type="EMBL" id="GGK33778.1"/>
    </source>
</evidence>
<accession>A0A8J3BT47</accession>
<dbReference type="InterPro" id="IPR023296">
    <property type="entry name" value="Glyco_hydro_beta-prop_sf"/>
</dbReference>
<sequence>MKHIILLFFAVFLLLSCSKDAAVNKNEPDPIDEPNPIPDPDPVPDPDPTPAVDYTVGIEGEWRADIYESEDVGNPVNYPYFAWYPDGHISVLPDGNQYIMFWAEFESHRSIGSTQFVEDQTTLQPSNPVFGGRGDYDAYNNGGSWLMSVFRQENDNFIGFYHAEDHWYPRNSSGIAWKSIGVTYSTDKGTTWSEGEQIITSPKAKPAAPEWGGSGDCCVVWDHFNNRWVCYYQENWIYMAISEDPNGAPGTWKKYYNGAFTEPGLGGQQTQVPGLSPGANPSVHWNTHLEKWVMVWHGWGNTAKIFLSVSADGINWSTPVSIIGSEQGGRAWYATIIGNTDVEAGQVAKIYYADMTNSGRKFKVRTIKFFKPGE</sequence>
<protein>
    <recommendedName>
        <fullName evidence="5">Exo-alpha-sialidase</fullName>
    </recommendedName>
</protein>
<dbReference type="SUPFAM" id="SSF75005">
    <property type="entry name" value="Arabinanase/levansucrase/invertase"/>
    <property type="match status" value="1"/>
</dbReference>
<comment type="caution">
    <text evidence="3">The sequence shown here is derived from an EMBL/GenBank/DDBJ whole genome shotgun (WGS) entry which is preliminary data.</text>
</comment>
<proteinExistence type="predicted"/>
<dbReference type="RefSeq" id="WP_188654702.1">
    <property type="nucleotide sequence ID" value="NZ_BMNR01000009.1"/>
</dbReference>
<dbReference type="CDD" id="cd15482">
    <property type="entry name" value="Sialidase_non-viral"/>
    <property type="match status" value="1"/>
</dbReference>
<dbReference type="EMBL" id="BMNR01000009">
    <property type="protein sequence ID" value="GGK33778.1"/>
    <property type="molecule type" value="Genomic_DNA"/>
</dbReference>
<evidence type="ECO:0008006" key="5">
    <source>
        <dbReference type="Google" id="ProtNLM"/>
    </source>
</evidence>
<organism evidence="3 4">
    <name type="scientific">Yeosuana aromativorans</name>
    <dbReference type="NCBI Taxonomy" id="288019"/>
    <lineage>
        <taxon>Bacteria</taxon>
        <taxon>Pseudomonadati</taxon>
        <taxon>Bacteroidota</taxon>
        <taxon>Flavobacteriia</taxon>
        <taxon>Flavobacteriales</taxon>
        <taxon>Flavobacteriaceae</taxon>
        <taxon>Yeosuana</taxon>
    </lineage>
</organism>
<evidence type="ECO:0000313" key="4">
    <source>
        <dbReference type="Proteomes" id="UP000612329"/>
    </source>
</evidence>
<name>A0A8J3BT47_9FLAO</name>
<feature type="chain" id="PRO_5035269598" description="Exo-alpha-sialidase" evidence="2">
    <location>
        <begin position="22"/>
        <end position="374"/>
    </location>
</feature>
<gene>
    <name evidence="3" type="ORF">GCM10007962_30240</name>
</gene>
<feature type="signal peptide" evidence="2">
    <location>
        <begin position="1"/>
        <end position="21"/>
    </location>
</feature>
<dbReference type="PROSITE" id="PS51257">
    <property type="entry name" value="PROKAR_LIPOPROTEIN"/>
    <property type="match status" value="1"/>
</dbReference>
<keyword evidence="2" id="KW-0732">Signal</keyword>
<feature type="compositionally biased region" description="Pro residues" evidence="1">
    <location>
        <begin position="33"/>
        <end position="49"/>
    </location>
</feature>
<evidence type="ECO:0000256" key="1">
    <source>
        <dbReference type="SAM" id="MobiDB-lite"/>
    </source>
</evidence>
<feature type="region of interest" description="Disordered" evidence="1">
    <location>
        <begin position="25"/>
        <end position="51"/>
    </location>
</feature>
<dbReference type="Proteomes" id="UP000612329">
    <property type="component" value="Unassembled WGS sequence"/>
</dbReference>
<dbReference type="AlphaFoldDB" id="A0A8J3BT47"/>
<keyword evidence="4" id="KW-1185">Reference proteome</keyword>
<reference evidence="3" key="2">
    <citation type="submission" date="2020-09" db="EMBL/GenBank/DDBJ databases">
        <authorList>
            <person name="Sun Q."/>
            <person name="Ohkuma M."/>
        </authorList>
    </citation>
    <scope>NUCLEOTIDE SEQUENCE</scope>
    <source>
        <strain evidence="3">JCM 12862</strain>
    </source>
</reference>
<evidence type="ECO:0000256" key="2">
    <source>
        <dbReference type="SAM" id="SignalP"/>
    </source>
</evidence>
<dbReference type="Gene3D" id="2.115.10.20">
    <property type="entry name" value="Glycosyl hydrolase domain, family 43"/>
    <property type="match status" value="1"/>
</dbReference>
<reference evidence="3" key="1">
    <citation type="journal article" date="2014" name="Int. J. Syst. Evol. Microbiol.">
        <title>Complete genome sequence of Corynebacterium casei LMG S-19264T (=DSM 44701T), isolated from a smear-ripened cheese.</title>
        <authorList>
            <consortium name="US DOE Joint Genome Institute (JGI-PGF)"/>
            <person name="Walter F."/>
            <person name="Albersmeier A."/>
            <person name="Kalinowski J."/>
            <person name="Ruckert C."/>
        </authorList>
    </citation>
    <scope>NUCLEOTIDE SEQUENCE</scope>
    <source>
        <strain evidence="3">JCM 12862</strain>
    </source>
</reference>